<keyword evidence="1" id="KW-0812">Transmembrane</keyword>
<dbReference type="EMBL" id="LAXI01000012">
    <property type="protein sequence ID" value="KRS16621.1"/>
    <property type="molecule type" value="Genomic_DNA"/>
</dbReference>
<evidence type="ECO:0000313" key="4">
    <source>
        <dbReference type="Proteomes" id="UP000051401"/>
    </source>
</evidence>
<keyword evidence="4" id="KW-1185">Reference proteome</keyword>
<dbReference type="EMBL" id="CP031598">
    <property type="protein sequence ID" value="QEW28346.1"/>
    <property type="molecule type" value="Genomic_DNA"/>
</dbReference>
<dbReference type="PATRIC" id="fig|540747.5.peg.1156"/>
<dbReference type="OrthoDB" id="7859692at2"/>
<proteinExistence type="predicted"/>
<dbReference type="RefSeq" id="WP_057817740.1">
    <property type="nucleotide sequence ID" value="NZ_CAXRJZ010000091.1"/>
</dbReference>
<dbReference type="AlphaFoldDB" id="A0A0T5P616"/>
<protein>
    <submittedName>
        <fullName evidence="2">Uncharacterized protein</fullName>
    </submittedName>
</protein>
<evidence type="ECO:0000313" key="5">
    <source>
        <dbReference type="Proteomes" id="UP000325785"/>
    </source>
</evidence>
<organism evidence="2 4">
    <name type="scientific">Roseovarius indicus</name>
    <dbReference type="NCBI Taxonomy" id="540747"/>
    <lineage>
        <taxon>Bacteria</taxon>
        <taxon>Pseudomonadati</taxon>
        <taxon>Pseudomonadota</taxon>
        <taxon>Alphaproteobacteria</taxon>
        <taxon>Rhodobacterales</taxon>
        <taxon>Roseobacteraceae</taxon>
        <taxon>Roseovarius</taxon>
    </lineage>
</organism>
<keyword evidence="1" id="KW-0472">Membrane</keyword>
<name>A0A0T5P616_9RHOB</name>
<keyword evidence="1" id="KW-1133">Transmembrane helix</keyword>
<reference evidence="3 5" key="2">
    <citation type="submission" date="2018-08" db="EMBL/GenBank/DDBJ databases">
        <title>Genetic Globetrotter - A new plasmid hitch-hiking vast phylogenetic and geographic distances.</title>
        <authorList>
            <person name="Vollmers J."/>
            <person name="Petersen J."/>
        </authorList>
    </citation>
    <scope>NUCLEOTIDE SEQUENCE [LARGE SCALE GENOMIC DNA]</scope>
    <source>
        <strain evidence="3 5">DSM 26383</strain>
    </source>
</reference>
<evidence type="ECO:0000313" key="2">
    <source>
        <dbReference type="EMBL" id="KRS16621.1"/>
    </source>
</evidence>
<accession>A0A0T5P616</accession>
<dbReference type="KEGG" id="rid:RIdsm_04176"/>
<reference evidence="2 4" key="1">
    <citation type="submission" date="2015-04" db="EMBL/GenBank/DDBJ databases">
        <title>The draft genome sequence of Roseovarius indicus B108T.</title>
        <authorList>
            <person name="Li G."/>
            <person name="Lai Q."/>
            <person name="Shao Z."/>
            <person name="Yan P."/>
        </authorList>
    </citation>
    <scope>NUCLEOTIDE SEQUENCE [LARGE SCALE GENOMIC DNA]</scope>
    <source>
        <strain evidence="2 4">B108</strain>
    </source>
</reference>
<dbReference type="STRING" id="540747.SAMN04488031_105210"/>
<feature type="transmembrane region" description="Helical" evidence="1">
    <location>
        <begin position="6"/>
        <end position="24"/>
    </location>
</feature>
<sequence>MPLQILLPMVVAGIAGIVILLHLLGRSELARFDDEASARQAWLREYSDAPPTRVILSHDRHAALIETEYGSGVVWPMGMDTTARYLSGADIQRTKDGLRVDLPDFAAPRIRLRLDDDEADLWPTFMRKKGNG</sequence>
<gene>
    <name evidence="3" type="ORF">RIdsm_04176</name>
    <name evidence="2" type="ORF">XM52_17115</name>
</gene>
<evidence type="ECO:0000256" key="1">
    <source>
        <dbReference type="SAM" id="Phobius"/>
    </source>
</evidence>
<dbReference type="Proteomes" id="UP000051401">
    <property type="component" value="Unassembled WGS sequence"/>
</dbReference>
<dbReference type="Proteomes" id="UP000325785">
    <property type="component" value="Chromosome"/>
</dbReference>
<evidence type="ECO:0000313" key="3">
    <source>
        <dbReference type="EMBL" id="QEW28346.1"/>
    </source>
</evidence>